<proteinExistence type="predicted"/>
<organism evidence="2 3">
    <name type="scientific">Aspergillus novofumigatus (strain IBT 16806)</name>
    <dbReference type="NCBI Taxonomy" id="1392255"/>
    <lineage>
        <taxon>Eukaryota</taxon>
        <taxon>Fungi</taxon>
        <taxon>Dikarya</taxon>
        <taxon>Ascomycota</taxon>
        <taxon>Pezizomycotina</taxon>
        <taxon>Eurotiomycetes</taxon>
        <taxon>Eurotiomycetidae</taxon>
        <taxon>Eurotiales</taxon>
        <taxon>Aspergillaceae</taxon>
        <taxon>Aspergillus</taxon>
        <taxon>Aspergillus subgen. Fumigati</taxon>
    </lineage>
</organism>
<dbReference type="GeneID" id="36533218"/>
<keyword evidence="3" id="KW-1185">Reference proteome</keyword>
<protein>
    <submittedName>
        <fullName evidence="2">Uncharacterized protein</fullName>
    </submittedName>
</protein>
<dbReference type="SUPFAM" id="SSF48403">
    <property type="entry name" value="Ankyrin repeat"/>
    <property type="match status" value="1"/>
</dbReference>
<dbReference type="Pfam" id="PF12796">
    <property type="entry name" value="Ank_2"/>
    <property type="match status" value="1"/>
</dbReference>
<comment type="caution">
    <text evidence="2">The sequence shown here is derived from an EMBL/GenBank/DDBJ whole genome shotgun (WGS) entry which is preliminary data.</text>
</comment>
<reference evidence="3" key="1">
    <citation type="journal article" date="2018" name="Proc. Natl. Acad. Sci. U.S.A.">
        <title>Linking secondary metabolites to gene clusters through genome sequencing of six diverse Aspergillus species.</title>
        <authorList>
            <person name="Kaerboelling I."/>
            <person name="Vesth T.C."/>
            <person name="Frisvad J.C."/>
            <person name="Nybo J.L."/>
            <person name="Theobald S."/>
            <person name="Kuo A."/>
            <person name="Bowyer P."/>
            <person name="Matsuda Y."/>
            <person name="Mondo S."/>
            <person name="Lyhne E.K."/>
            <person name="Kogle M.E."/>
            <person name="Clum A."/>
            <person name="Lipzen A."/>
            <person name="Salamov A."/>
            <person name="Ngan C.Y."/>
            <person name="Daum C."/>
            <person name="Chiniquy J."/>
            <person name="Barry K."/>
            <person name="LaButti K."/>
            <person name="Haridas S."/>
            <person name="Simmons B.A."/>
            <person name="Magnuson J.K."/>
            <person name="Mortensen U.H."/>
            <person name="Larsen T.O."/>
            <person name="Grigoriev I.V."/>
            <person name="Baker S.E."/>
            <person name="Andersen M.R."/>
        </authorList>
    </citation>
    <scope>NUCLEOTIDE SEQUENCE [LARGE SCALE GENOMIC DNA]</scope>
    <source>
        <strain evidence="3">IBT 16806</strain>
    </source>
</reference>
<accession>A0A2I1BYC3</accession>
<dbReference type="PROSITE" id="PS50297">
    <property type="entry name" value="ANK_REP_REGION"/>
    <property type="match status" value="1"/>
</dbReference>
<dbReference type="VEuPathDB" id="FungiDB:P174DRAFT_434760"/>
<evidence type="ECO:0000313" key="3">
    <source>
        <dbReference type="Proteomes" id="UP000234474"/>
    </source>
</evidence>
<dbReference type="AlphaFoldDB" id="A0A2I1BYC3"/>
<feature type="repeat" description="ANK" evidence="1">
    <location>
        <begin position="51"/>
        <end position="83"/>
    </location>
</feature>
<evidence type="ECO:0000256" key="1">
    <source>
        <dbReference type="PROSITE-ProRule" id="PRU00023"/>
    </source>
</evidence>
<dbReference type="EMBL" id="MSZS01000008">
    <property type="protein sequence ID" value="PKX90377.1"/>
    <property type="molecule type" value="Genomic_DNA"/>
</dbReference>
<keyword evidence="1" id="KW-0040">ANK repeat</keyword>
<dbReference type="STRING" id="1392255.A0A2I1BYC3"/>
<gene>
    <name evidence="2" type="ORF">P174DRAFT_434760</name>
</gene>
<dbReference type="InterPro" id="IPR002110">
    <property type="entry name" value="Ankyrin_rpt"/>
</dbReference>
<dbReference type="Proteomes" id="UP000234474">
    <property type="component" value="Unassembled WGS sequence"/>
</dbReference>
<dbReference type="OrthoDB" id="20872at2759"/>
<dbReference type="InterPro" id="IPR036770">
    <property type="entry name" value="Ankyrin_rpt-contain_sf"/>
</dbReference>
<dbReference type="RefSeq" id="XP_024678972.1">
    <property type="nucleotide sequence ID" value="XM_024825893.1"/>
</dbReference>
<evidence type="ECO:0000313" key="2">
    <source>
        <dbReference type="EMBL" id="PKX90377.1"/>
    </source>
</evidence>
<name>A0A2I1BYC3_ASPN1</name>
<sequence length="108" mass="11873">MDEPKENKLTIGGPRRREIKNIHFPNVFCVGVGIGGRGGTLVRLEGEVDHKGRTPLHNAAESGHLEAEKLLFEVNDYINAQARDSSGRGAIDLALDNNFYDVFNGLQD</sequence>
<dbReference type="PROSITE" id="PS50088">
    <property type="entry name" value="ANK_REPEAT"/>
    <property type="match status" value="1"/>
</dbReference>
<dbReference type="Gene3D" id="1.25.40.20">
    <property type="entry name" value="Ankyrin repeat-containing domain"/>
    <property type="match status" value="1"/>
</dbReference>